<comment type="caution">
    <text evidence="1">The sequence shown here is derived from an EMBL/GenBank/DDBJ whole genome shotgun (WGS) entry which is preliminary data.</text>
</comment>
<evidence type="ECO:0000313" key="2">
    <source>
        <dbReference type="Proteomes" id="UP000318288"/>
    </source>
</evidence>
<dbReference type="NCBIfam" id="NF041518">
    <property type="entry name" value="choice_anch_Q"/>
    <property type="match status" value="1"/>
</dbReference>
<dbReference type="EMBL" id="SJPW01000006">
    <property type="protein sequence ID" value="TWU48706.1"/>
    <property type="molecule type" value="Genomic_DNA"/>
</dbReference>
<dbReference type="OrthoDB" id="6475864at2"/>
<reference evidence="1 2" key="1">
    <citation type="submission" date="2019-02" db="EMBL/GenBank/DDBJ databases">
        <title>Deep-cultivation of Planctomycetes and their phenomic and genomic characterization uncovers novel biology.</title>
        <authorList>
            <person name="Wiegand S."/>
            <person name="Jogler M."/>
            <person name="Boedeker C."/>
            <person name="Pinto D."/>
            <person name="Vollmers J."/>
            <person name="Rivas-Marin E."/>
            <person name="Kohn T."/>
            <person name="Peeters S.H."/>
            <person name="Heuer A."/>
            <person name="Rast P."/>
            <person name="Oberbeckmann S."/>
            <person name="Bunk B."/>
            <person name="Jeske O."/>
            <person name="Meyerdierks A."/>
            <person name="Storesund J.E."/>
            <person name="Kallscheuer N."/>
            <person name="Luecker S."/>
            <person name="Lage O.M."/>
            <person name="Pohl T."/>
            <person name="Merkel B.J."/>
            <person name="Hornburger P."/>
            <person name="Mueller R.-W."/>
            <person name="Bruemmer F."/>
            <person name="Labrenz M."/>
            <person name="Spormann A.M."/>
            <person name="Op Den Camp H."/>
            <person name="Overmann J."/>
            <person name="Amann R."/>
            <person name="Jetten M.S.M."/>
            <person name="Mascher T."/>
            <person name="Medema M.H."/>
            <person name="Devos D.P."/>
            <person name="Kaster A.-K."/>
            <person name="Ovreas L."/>
            <person name="Rohde M."/>
            <person name="Galperin M.Y."/>
            <person name="Jogler C."/>
        </authorList>
    </citation>
    <scope>NUCLEOTIDE SEQUENCE [LARGE SCALE GENOMIC DNA]</scope>
    <source>
        <strain evidence="1 2">Poly51</strain>
    </source>
</reference>
<dbReference type="Gene3D" id="2.160.20.10">
    <property type="entry name" value="Single-stranded right-handed beta-helix, Pectin lyase-like"/>
    <property type="match status" value="1"/>
</dbReference>
<keyword evidence="2" id="KW-1185">Reference proteome</keyword>
<proteinExistence type="predicted"/>
<keyword evidence="1" id="KW-0456">Lyase</keyword>
<accession>A0A5C6EMB7</accession>
<protein>
    <submittedName>
        <fullName evidence="1">Chondroitinase-B</fullName>
        <ecNumber evidence="1">4.2.2.19</ecNumber>
    </submittedName>
</protein>
<dbReference type="InterPro" id="IPR039513">
    <property type="entry name" value="PL-6"/>
</dbReference>
<gene>
    <name evidence="1" type="primary">cslB</name>
    <name evidence="1" type="ORF">Poly51_46070</name>
</gene>
<name>A0A5C6EMB7_9BACT</name>
<dbReference type="EC" id="4.2.2.19" evidence="1"/>
<dbReference type="RefSeq" id="WP_146460214.1">
    <property type="nucleotide sequence ID" value="NZ_SJPW01000006.1"/>
</dbReference>
<dbReference type="SUPFAM" id="SSF51126">
    <property type="entry name" value="Pectin lyase-like"/>
    <property type="match status" value="1"/>
</dbReference>
<dbReference type="CDD" id="cd14251">
    <property type="entry name" value="PL-6"/>
    <property type="match status" value="1"/>
</dbReference>
<evidence type="ECO:0000313" key="1">
    <source>
        <dbReference type="EMBL" id="TWU48706.1"/>
    </source>
</evidence>
<dbReference type="InterPro" id="IPR011050">
    <property type="entry name" value="Pectin_lyase_fold/virulence"/>
</dbReference>
<dbReference type="InterPro" id="IPR059226">
    <property type="entry name" value="Choice_anch_Q_dom"/>
</dbReference>
<dbReference type="InterPro" id="IPR012334">
    <property type="entry name" value="Pectin_lyas_fold"/>
</dbReference>
<dbReference type="Pfam" id="PF14592">
    <property type="entry name" value="Chondroitinas_B"/>
    <property type="match status" value="1"/>
</dbReference>
<dbReference type="AlphaFoldDB" id="A0A5C6EMB7"/>
<dbReference type="GO" id="GO:0033999">
    <property type="term" value="F:chondroitin B lyase activity"/>
    <property type="evidence" value="ECO:0007669"/>
    <property type="project" value="UniProtKB-EC"/>
</dbReference>
<sequence length="696" mass="73868">MMKHVSSHTSGIVTWVFGLAMAFPGGNTFAADYWVSSAAEITTAMQNAQPGDVLVMANNGNWHNQAINFTGKNGTAAAAITLRAETAGQVKLTGTSNLSISGNYLVVDGLNFEGGTPADGSHVIRFTGSNGAANNSRVTNTQIKNYNAPSETDRTFWVSLYGQGNRVDHSTFQGQSNSGVTMVAWLTSGQAANHRIDSNYFADRPVGSTNNGYETIRIGDSATSNTNAGVVVENNLFQKVDGEIEIISNKSNDNIYRYNTIRESAGTLTLRHGDRATVEGNFILGNNKDGSGGVRVIGEDHKIFNNYISNVDDRADGAISITAGVPNTPLNGYKQVNNVEISNNSIVNPKAAAVTFDWGLGSGSQSLLAENVSLKNNLFYTNLSSPTPLFEGVAGAGWTWQNNIAFGASLGSKQSDQTGIMTVDPQLVQGPDGLMRPTASSPTIDAGTAVSFATDMDGQARIGVADIGADEYSIAQIVRMPLTAADVGTLWNTVIVRPTGSYFAVQAEDFSVVTDPNGDGRVWTTVADDSALGGFAIEAPSGGRTDLATSPHDTLAVYTLSFAEAETYTAYYRARGFNGSSDSLFAPDDFNTDPTLSESTTNNGQFRWEIGGTFEITASNVGMPLEFRMGRREGLTQLDAIVFHVDSALTGAQLDALFTTAVPEPSACVVLFAGLAWAIQTRRRRANDSAAQQSPR</sequence>
<dbReference type="Proteomes" id="UP000318288">
    <property type="component" value="Unassembled WGS sequence"/>
</dbReference>
<organism evidence="1 2">
    <name type="scientific">Rubripirellula tenax</name>
    <dbReference type="NCBI Taxonomy" id="2528015"/>
    <lineage>
        <taxon>Bacteria</taxon>
        <taxon>Pseudomonadati</taxon>
        <taxon>Planctomycetota</taxon>
        <taxon>Planctomycetia</taxon>
        <taxon>Pirellulales</taxon>
        <taxon>Pirellulaceae</taxon>
        <taxon>Rubripirellula</taxon>
    </lineage>
</organism>